<proteinExistence type="predicted"/>
<gene>
    <name evidence="1" type="ORF">AQUCO_06000070v1</name>
</gene>
<keyword evidence="2" id="KW-1185">Reference proteome</keyword>
<dbReference type="Proteomes" id="UP000230069">
    <property type="component" value="Unassembled WGS sequence"/>
</dbReference>
<protein>
    <submittedName>
        <fullName evidence="1">Uncharacterized protein</fullName>
    </submittedName>
</protein>
<evidence type="ECO:0000313" key="2">
    <source>
        <dbReference type="Proteomes" id="UP000230069"/>
    </source>
</evidence>
<sequence>MRTNIAKHESKFTRFIKAPIRILGRARDLYVQSLSNCSGTMSYGTLGFPSGPVSIMPRSFSVNSSRLNEDGDLKELMRAASQRSQREKLELEIRQIQQESLTKLPRSYTVGIGRIDEEEACEFEEDLKVKPEFLYPRSKSHAVTKRTSYIY</sequence>
<dbReference type="FunCoup" id="A0A2G5CDW1">
    <property type="interactions" value="184"/>
</dbReference>
<dbReference type="AlphaFoldDB" id="A0A2G5CDW1"/>
<organism evidence="1 2">
    <name type="scientific">Aquilegia coerulea</name>
    <name type="common">Rocky mountain columbine</name>
    <dbReference type="NCBI Taxonomy" id="218851"/>
    <lineage>
        <taxon>Eukaryota</taxon>
        <taxon>Viridiplantae</taxon>
        <taxon>Streptophyta</taxon>
        <taxon>Embryophyta</taxon>
        <taxon>Tracheophyta</taxon>
        <taxon>Spermatophyta</taxon>
        <taxon>Magnoliopsida</taxon>
        <taxon>Ranunculales</taxon>
        <taxon>Ranunculaceae</taxon>
        <taxon>Thalictroideae</taxon>
        <taxon>Aquilegia</taxon>
    </lineage>
</organism>
<dbReference type="EMBL" id="KZ305077">
    <property type="protein sequence ID" value="PIA29462.1"/>
    <property type="molecule type" value="Genomic_DNA"/>
</dbReference>
<name>A0A2G5CDW1_AQUCA</name>
<dbReference type="OrthoDB" id="694638at2759"/>
<evidence type="ECO:0000313" key="1">
    <source>
        <dbReference type="EMBL" id="PIA29462.1"/>
    </source>
</evidence>
<accession>A0A2G5CDW1</accession>
<dbReference type="PIRSF" id="PIRSF031279">
    <property type="entry name" value="UCP031279"/>
    <property type="match status" value="1"/>
</dbReference>
<dbReference type="InterPro" id="IPR016972">
    <property type="entry name" value="UCP031279"/>
</dbReference>
<dbReference type="PANTHER" id="PTHR33526:SF4">
    <property type="entry name" value="OS07G0123800 PROTEIN"/>
    <property type="match status" value="1"/>
</dbReference>
<dbReference type="InParanoid" id="A0A2G5CDW1"/>
<dbReference type="STRING" id="218851.A0A2G5CDW1"/>
<dbReference type="PANTHER" id="PTHR33526">
    <property type="entry name" value="OS07G0123800 PROTEIN"/>
    <property type="match status" value="1"/>
</dbReference>
<reference evidence="1 2" key="1">
    <citation type="submission" date="2017-09" db="EMBL/GenBank/DDBJ databases">
        <title>WGS assembly of Aquilegia coerulea Goldsmith.</title>
        <authorList>
            <person name="Hodges S."/>
            <person name="Kramer E."/>
            <person name="Nordborg M."/>
            <person name="Tomkins J."/>
            <person name="Borevitz J."/>
            <person name="Derieg N."/>
            <person name="Yan J."/>
            <person name="Mihaltcheva S."/>
            <person name="Hayes R.D."/>
            <person name="Rokhsar D."/>
        </authorList>
    </citation>
    <scope>NUCLEOTIDE SEQUENCE [LARGE SCALE GENOMIC DNA]</scope>
    <source>
        <strain evidence="2">cv. Goldsmith</strain>
    </source>
</reference>